<dbReference type="AlphaFoldDB" id="A0A0N9ZJG7"/>
<keyword evidence="2" id="KW-0732">Signal</keyword>
<dbReference type="KEGG" id="cmar:IMCC12053_1883"/>
<dbReference type="STRING" id="1397108.IMCC12053_1883"/>
<dbReference type="RefSeq" id="WP_062218385.1">
    <property type="nucleotide sequence ID" value="NZ_CP012023.1"/>
</dbReference>
<reference evidence="3 4" key="1">
    <citation type="submission" date="2015-05" db="EMBL/GenBank/DDBJ databases">
        <authorList>
            <person name="Wang D.B."/>
            <person name="Wang M."/>
        </authorList>
    </citation>
    <scope>NUCLEOTIDE SEQUENCE [LARGE SCALE GENOMIC DNA]</scope>
    <source>
        <strain evidence="3 4">IMCC 12053</strain>
    </source>
</reference>
<dbReference type="PATRIC" id="fig|1397108.4.peg.1925"/>
<feature type="signal peptide" evidence="2">
    <location>
        <begin position="1"/>
        <end position="21"/>
    </location>
</feature>
<dbReference type="EMBL" id="CP012023">
    <property type="protein sequence ID" value="ALI55830.1"/>
    <property type="molecule type" value="Genomic_DNA"/>
</dbReference>
<dbReference type="OrthoDB" id="7876829at2"/>
<keyword evidence="4" id="KW-1185">Reference proteome</keyword>
<gene>
    <name evidence="3" type="ORF">IMCC12053_1883</name>
</gene>
<evidence type="ECO:0000313" key="4">
    <source>
        <dbReference type="Proteomes" id="UP000064920"/>
    </source>
</evidence>
<dbReference type="Proteomes" id="UP000064920">
    <property type="component" value="Chromosome"/>
</dbReference>
<evidence type="ECO:0000256" key="1">
    <source>
        <dbReference type="SAM" id="MobiDB-lite"/>
    </source>
</evidence>
<sequence length="164" mass="17991">MKHTKFTAGLMALSLSVSAFAAPARASDEDVARAIGGLMTLFVIGKLIDESGKSKPAKAQVTHRRSDTLSRHDTDRRANAPRVKPVKRASHFDIPAQCIVTVDRRHGPDTSIAMERCLDKNRRSSAPLPNRCETDVHTRKGTVGGYDMSCLNKFGYEVAAKSRR</sequence>
<organism evidence="3 4">
    <name type="scientific">Celeribacter marinus</name>
    <dbReference type="NCBI Taxonomy" id="1397108"/>
    <lineage>
        <taxon>Bacteria</taxon>
        <taxon>Pseudomonadati</taxon>
        <taxon>Pseudomonadota</taxon>
        <taxon>Alphaproteobacteria</taxon>
        <taxon>Rhodobacterales</taxon>
        <taxon>Roseobacteraceae</taxon>
        <taxon>Celeribacter</taxon>
    </lineage>
</organism>
<feature type="compositionally biased region" description="Basic and acidic residues" evidence="1">
    <location>
        <begin position="64"/>
        <end position="78"/>
    </location>
</feature>
<proteinExistence type="predicted"/>
<accession>A0A0N9ZJG7</accession>
<evidence type="ECO:0000313" key="3">
    <source>
        <dbReference type="EMBL" id="ALI55830.1"/>
    </source>
</evidence>
<feature type="region of interest" description="Disordered" evidence="1">
    <location>
        <begin position="53"/>
        <end position="85"/>
    </location>
</feature>
<protein>
    <submittedName>
        <fullName evidence="3">Uncharacterized protein</fullName>
    </submittedName>
</protein>
<evidence type="ECO:0000256" key="2">
    <source>
        <dbReference type="SAM" id="SignalP"/>
    </source>
</evidence>
<name>A0A0N9ZJG7_9RHOB</name>
<feature type="chain" id="PRO_5043657704" evidence="2">
    <location>
        <begin position="22"/>
        <end position="164"/>
    </location>
</feature>